<keyword evidence="4" id="KW-1185">Reference proteome</keyword>
<dbReference type="Pfam" id="PF21181">
    <property type="entry name" value="SsfX3_N"/>
    <property type="match status" value="1"/>
</dbReference>
<dbReference type="GO" id="GO:0016787">
    <property type="term" value="F:hydrolase activity"/>
    <property type="evidence" value="ECO:0007669"/>
    <property type="project" value="UniProtKB-KW"/>
</dbReference>
<dbReference type="EMBL" id="BAABJM010000004">
    <property type="protein sequence ID" value="GAA5061048.1"/>
    <property type="molecule type" value="Genomic_DNA"/>
</dbReference>
<dbReference type="Proteomes" id="UP001500603">
    <property type="component" value="Unassembled WGS sequence"/>
</dbReference>
<evidence type="ECO:0000259" key="2">
    <source>
        <dbReference type="Pfam" id="PF21181"/>
    </source>
</evidence>
<dbReference type="Gene3D" id="3.40.50.1110">
    <property type="entry name" value="SGNH hydrolase"/>
    <property type="match status" value="1"/>
</dbReference>
<evidence type="ECO:0000313" key="3">
    <source>
        <dbReference type="EMBL" id="GAA5061048.1"/>
    </source>
</evidence>
<protein>
    <submittedName>
        <fullName evidence="3">SGNH/GDSL hydrolase family protein</fullName>
    </submittedName>
</protein>
<organism evidence="3 4">
    <name type="scientific">Nocardia callitridis</name>
    <dbReference type="NCBI Taxonomy" id="648753"/>
    <lineage>
        <taxon>Bacteria</taxon>
        <taxon>Bacillati</taxon>
        <taxon>Actinomycetota</taxon>
        <taxon>Actinomycetes</taxon>
        <taxon>Mycobacteriales</taxon>
        <taxon>Nocardiaceae</taxon>
        <taxon>Nocardia</taxon>
    </lineage>
</organism>
<proteinExistence type="predicted"/>
<dbReference type="Pfam" id="PF14606">
    <property type="entry name" value="Lipase_GDSL_3"/>
    <property type="match status" value="1"/>
</dbReference>
<dbReference type="InterPro" id="IPR048977">
    <property type="entry name" value="SsfX3-like_N"/>
</dbReference>
<sequence length="393" mass="42212">MTSADNVMRDHPLDIEFVRGAAELAPTERGWLPHRLPAAARAQCADPQLVGAQAQPSGVRLVFRTSSTVIELDLLRTRNAIVGVPDRPDGTVDLRVDGKLAQRVTTTGGDVVRANLSTGQVEIEHGPVGTVRFAELPAHDKDIEIWLPHYERIELVALRTDAPITPASIGNRRVWLHHGSSISQGSNAASPSTTWVALSAASGDVELINLGLAGSAMLDPFTARTMRDTAADLLSVKIGINIVNGDVMRLRAFGPAVHGFLDTVRDGHPDAPLLVVGPLYCPIHENAPGPGMFDVEALRVGRVRFLATGDPAEVPRGKLTLKVVREQLADLMATRMADDPNLHYLDGLELYGPDDSAAHPLPDNLHPDAATHELIATRFAQLAFDKTGAFGQH</sequence>
<dbReference type="Gene3D" id="2.60.120.260">
    <property type="entry name" value="Galactose-binding domain-like"/>
    <property type="match status" value="1"/>
</dbReference>
<dbReference type="InterPro" id="IPR013830">
    <property type="entry name" value="SGNH_hydro"/>
</dbReference>
<keyword evidence="3" id="KW-0378">Hydrolase</keyword>
<dbReference type="RefSeq" id="WP_345497390.1">
    <property type="nucleotide sequence ID" value="NZ_BAABJM010000004.1"/>
</dbReference>
<accession>A0ABP9KKW1</accession>
<feature type="domain" description="SGNH hydrolase-type esterase" evidence="1">
    <location>
        <begin position="178"/>
        <end position="276"/>
    </location>
</feature>
<feature type="domain" description="SsfX3-like N-terminal" evidence="2">
    <location>
        <begin position="19"/>
        <end position="152"/>
    </location>
</feature>
<name>A0ABP9KKW1_9NOCA</name>
<dbReference type="SUPFAM" id="SSF52266">
    <property type="entry name" value="SGNH hydrolase"/>
    <property type="match status" value="1"/>
</dbReference>
<gene>
    <name evidence="3" type="ORF">GCM10023318_43200</name>
</gene>
<evidence type="ECO:0000259" key="1">
    <source>
        <dbReference type="Pfam" id="PF14606"/>
    </source>
</evidence>
<dbReference type="InterPro" id="IPR036514">
    <property type="entry name" value="SGNH_hydro_sf"/>
</dbReference>
<reference evidence="4" key="1">
    <citation type="journal article" date="2019" name="Int. J. Syst. Evol. Microbiol.">
        <title>The Global Catalogue of Microorganisms (GCM) 10K type strain sequencing project: providing services to taxonomists for standard genome sequencing and annotation.</title>
        <authorList>
            <consortium name="The Broad Institute Genomics Platform"/>
            <consortium name="The Broad Institute Genome Sequencing Center for Infectious Disease"/>
            <person name="Wu L."/>
            <person name="Ma J."/>
        </authorList>
    </citation>
    <scope>NUCLEOTIDE SEQUENCE [LARGE SCALE GENOMIC DNA]</scope>
    <source>
        <strain evidence="4">JCM 18298</strain>
    </source>
</reference>
<comment type="caution">
    <text evidence="3">The sequence shown here is derived from an EMBL/GenBank/DDBJ whole genome shotgun (WGS) entry which is preliminary data.</text>
</comment>
<evidence type="ECO:0000313" key="4">
    <source>
        <dbReference type="Proteomes" id="UP001500603"/>
    </source>
</evidence>